<dbReference type="InterPro" id="IPR013320">
    <property type="entry name" value="ConA-like_dom_sf"/>
</dbReference>
<evidence type="ECO:0000256" key="1">
    <source>
        <dbReference type="PROSITE-ProRule" id="PRU00024"/>
    </source>
</evidence>
<feature type="coiled-coil region" evidence="2">
    <location>
        <begin position="171"/>
        <end position="209"/>
    </location>
</feature>
<keyword evidence="1" id="KW-0862">Zinc</keyword>
<keyword evidence="2" id="KW-0175">Coiled coil</keyword>
<dbReference type="Proteomes" id="UP001146793">
    <property type="component" value="Unassembled WGS sequence"/>
</dbReference>
<organism evidence="5 6">
    <name type="scientific">Anaeramoeba flamelloides</name>
    <dbReference type="NCBI Taxonomy" id="1746091"/>
    <lineage>
        <taxon>Eukaryota</taxon>
        <taxon>Metamonada</taxon>
        <taxon>Anaeramoebidae</taxon>
        <taxon>Anaeramoeba</taxon>
    </lineage>
</organism>
<dbReference type="PROSITE" id="PS50119">
    <property type="entry name" value="ZF_BBOX"/>
    <property type="match status" value="1"/>
</dbReference>
<dbReference type="SUPFAM" id="SSF57845">
    <property type="entry name" value="B-box zinc-binding domain"/>
    <property type="match status" value="1"/>
</dbReference>
<name>A0AAV7YKP9_9EUKA</name>
<sequence length="466" mass="55464">MNQTNKNKKETKKNTIKKKEEKIQKESKSNYINVPIGLPTKTRIKCEVCSKEDSEFYCSKCPVYYCQKCEAEVHGTFLKKKHEKFISQDIFIEKQESKEESNNNRCPKHKKKFNFYCEEEDQLKCPDSIENCLDQNHSILSLNSKSNQIFQKIQIILKEIQTKEKVNQETLQKSQQNKNKFKQKIQQISQQIETESDLLKQQIEESKNQQLKLLKTIQIIIENKFNQIIQNNEKTIQKINEKKIKMQKISKLKTKNKNIELINESKEIINKFKKRKEKEKEKQKFKLSKEIFDPKMSYKNVIKLKNQNQTAWNPSKTIGDIILGQTQYSTGKHKIKIKIDQFPINQTEDNRIFLGVINTENRENFIKGKDFEGTYYFRTYWDRNLLESSKRKKENGKWDSGKYPKNIKLKENDILEFLLDMDQKTIAFKVNENNLGIAWENLPKSVYFFAYLELMEINENNQITLI</sequence>
<evidence type="ECO:0000259" key="4">
    <source>
        <dbReference type="PROSITE" id="PS50119"/>
    </source>
</evidence>
<reference evidence="5" key="1">
    <citation type="submission" date="2022-08" db="EMBL/GenBank/DDBJ databases">
        <title>Novel sulphate-reducing endosymbionts in the free-living metamonad Anaeramoeba.</title>
        <authorList>
            <person name="Jerlstrom-Hultqvist J."/>
            <person name="Cepicka I."/>
            <person name="Gallot-Lavallee L."/>
            <person name="Salas-Leiva D."/>
            <person name="Curtis B.A."/>
            <person name="Zahonova K."/>
            <person name="Pipaliya S."/>
            <person name="Dacks J."/>
            <person name="Roger A.J."/>
        </authorList>
    </citation>
    <scope>NUCLEOTIDE SEQUENCE</scope>
    <source>
        <strain evidence="5">Busselton2</strain>
    </source>
</reference>
<dbReference type="AlphaFoldDB" id="A0AAV7YKP9"/>
<keyword evidence="1" id="KW-0479">Metal-binding</keyword>
<proteinExistence type="predicted"/>
<dbReference type="Gene3D" id="2.60.120.920">
    <property type="match status" value="1"/>
</dbReference>
<evidence type="ECO:0000313" key="5">
    <source>
        <dbReference type="EMBL" id="KAJ3429274.1"/>
    </source>
</evidence>
<evidence type="ECO:0000256" key="2">
    <source>
        <dbReference type="SAM" id="Coils"/>
    </source>
</evidence>
<accession>A0AAV7YKP9</accession>
<dbReference type="InterPro" id="IPR000315">
    <property type="entry name" value="Znf_B-box"/>
</dbReference>
<dbReference type="InterPro" id="IPR043136">
    <property type="entry name" value="B30.2/SPRY_sf"/>
</dbReference>
<feature type="domain" description="B box-type" evidence="4">
    <location>
        <begin position="41"/>
        <end position="85"/>
    </location>
</feature>
<dbReference type="PANTHER" id="PTHR25462">
    <property type="entry name" value="BONUS, ISOFORM C-RELATED"/>
    <property type="match status" value="1"/>
</dbReference>
<feature type="region of interest" description="Disordered" evidence="3">
    <location>
        <begin position="1"/>
        <end position="24"/>
    </location>
</feature>
<dbReference type="SUPFAM" id="SSF49899">
    <property type="entry name" value="Concanavalin A-like lectins/glucanases"/>
    <property type="match status" value="1"/>
</dbReference>
<evidence type="ECO:0000313" key="6">
    <source>
        <dbReference type="Proteomes" id="UP001146793"/>
    </source>
</evidence>
<keyword evidence="1" id="KW-0863">Zinc-finger</keyword>
<dbReference type="GO" id="GO:0008270">
    <property type="term" value="F:zinc ion binding"/>
    <property type="evidence" value="ECO:0007669"/>
    <property type="project" value="UniProtKB-KW"/>
</dbReference>
<gene>
    <name evidence="5" type="ORF">M0812_24618</name>
</gene>
<dbReference type="InterPro" id="IPR047153">
    <property type="entry name" value="TRIM45/56/19-like"/>
</dbReference>
<dbReference type="Gene3D" id="3.30.160.60">
    <property type="entry name" value="Classic Zinc Finger"/>
    <property type="match status" value="1"/>
</dbReference>
<dbReference type="PANTHER" id="PTHR25462:SF296">
    <property type="entry name" value="MEIOTIC P26, ISOFORM F"/>
    <property type="match status" value="1"/>
</dbReference>
<evidence type="ECO:0000256" key="3">
    <source>
        <dbReference type="SAM" id="MobiDB-lite"/>
    </source>
</evidence>
<protein>
    <recommendedName>
        <fullName evidence="4">B box-type domain-containing protein</fullName>
    </recommendedName>
</protein>
<comment type="caution">
    <text evidence="5">The sequence shown here is derived from an EMBL/GenBank/DDBJ whole genome shotgun (WGS) entry which is preliminary data.</text>
</comment>
<dbReference type="EMBL" id="JANTQA010000057">
    <property type="protein sequence ID" value="KAJ3429274.1"/>
    <property type="molecule type" value="Genomic_DNA"/>
</dbReference>